<dbReference type="PROSITE" id="PS50011">
    <property type="entry name" value="PROTEIN_KINASE_DOM"/>
    <property type="match status" value="1"/>
</dbReference>
<dbReference type="PROSITE" id="PS00107">
    <property type="entry name" value="PROTEIN_KINASE_ATP"/>
    <property type="match status" value="1"/>
</dbReference>
<dbReference type="CDD" id="cd23823">
    <property type="entry name" value="RWD_GCN2"/>
    <property type="match status" value="1"/>
</dbReference>
<dbReference type="GO" id="GO:0005634">
    <property type="term" value="C:nucleus"/>
    <property type="evidence" value="ECO:0007669"/>
    <property type="project" value="TreeGrafter"/>
</dbReference>
<proteinExistence type="inferred from homology"/>
<dbReference type="STRING" id="195883.A0A482WIH8"/>
<dbReference type="InterPro" id="IPR045864">
    <property type="entry name" value="aa-tRNA-synth_II/BPL/LPL"/>
</dbReference>
<dbReference type="SMART" id="SM00220">
    <property type="entry name" value="S_TKc"/>
    <property type="match status" value="1"/>
</dbReference>
<comment type="catalytic activity">
    <reaction evidence="9">
        <text>L-seryl-[protein] + ATP = O-phospho-L-seryl-[protein] + ADP + H(+)</text>
        <dbReference type="Rhea" id="RHEA:17989"/>
        <dbReference type="Rhea" id="RHEA-COMP:9863"/>
        <dbReference type="Rhea" id="RHEA-COMP:11604"/>
        <dbReference type="ChEBI" id="CHEBI:15378"/>
        <dbReference type="ChEBI" id="CHEBI:29999"/>
        <dbReference type="ChEBI" id="CHEBI:30616"/>
        <dbReference type="ChEBI" id="CHEBI:83421"/>
        <dbReference type="ChEBI" id="CHEBI:456216"/>
        <dbReference type="EC" id="2.7.11.1"/>
    </reaction>
</comment>
<dbReference type="GO" id="GO:0005524">
    <property type="term" value="F:ATP binding"/>
    <property type="evidence" value="ECO:0007669"/>
    <property type="project" value="UniProtKB-UniRule"/>
</dbReference>
<dbReference type="PROSITE" id="PS00108">
    <property type="entry name" value="PROTEIN_KINASE_ST"/>
    <property type="match status" value="1"/>
</dbReference>
<dbReference type="Gene3D" id="3.10.110.10">
    <property type="entry name" value="Ubiquitin Conjugating Enzyme"/>
    <property type="match status" value="1"/>
</dbReference>
<dbReference type="GO" id="GO:0009893">
    <property type="term" value="P:positive regulation of metabolic process"/>
    <property type="evidence" value="ECO:0007669"/>
    <property type="project" value="UniProtKB-ARBA"/>
</dbReference>
<dbReference type="GO" id="GO:0004694">
    <property type="term" value="F:eukaryotic translation initiation factor 2alpha kinase activity"/>
    <property type="evidence" value="ECO:0007669"/>
    <property type="project" value="UniProtKB-ARBA"/>
</dbReference>
<evidence type="ECO:0000256" key="2">
    <source>
        <dbReference type="ARBA" id="ARBA00022527"/>
    </source>
</evidence>
<comment type="similarity">
    <text evidence="7">Belongs to the protein kinase superfamily. Ser/Thr protein kinase family. GCN2 subfamily.</text>
</comment>
<dbReference type="InterPro" id="IPR036621">
    <property type="entry name" value="Anticodon-bd_dom_sf"/>
</dbReference>
<keyword evidence="15" id="KW-1185">Reference proteome</keyword>
<feature type="compositionally biased region" description="Basic and acidic residues" evidence="11">
    <location>
        <begin position="400"/>
        <end position="410"/>
    </location>
</feature>
<dbReference type="InterPro" id="IPR017441">
    <property type="entry name" value="Protein_kinase_ATP_BS"/>
</dbReference>
<evidence type="ECO:0000256" key="9">
    <source>
        <dbReference type="ARBA" id="ARBA00048679"/>
    </source>
</evidence>
<feature type="domain" description="RWD" evidence="13">
    <location>
        <begin position="11"/>
        <end position="128"/>
    </location>
</feature>
<evidence type="ECO:0000256" key="8">
    <source>
        <dbReference type="ARBA" id="ARBA00047899"/>
    </source>
</evidence>
<dbReference type="InterPro" id="IPR041715">
    <property type="entry name" value="HisRS-like_core"/>
</dbReference>
<dbReference type="Gene3D" id="3.30.930.10">
    <property type="entry name" value="Bira Bifunctional Protein, Domain 2"/>
    <property type="match status" value="1"/>
</dbReference>
<dbReference type="Pfam" id="PF13393">
    <property type="entry name" value="tRNA-synt_His"/>
    <property type="match status" value="1"/>
</dbReference>
<dbReference type="InterPro" id="IPR011009">
    <property type="entry name" value="Kinase-like_dom_sf"/>
</dbReference>
<feature type="compositionally biased region" description="Basic and acidic residues" evidence="11">
    <location>
        <begin position="418"/>
        <end position="434"/>
    </location>
</feature>
<gene>
    <name evidence="14" type="ORF">LSTR_LSTR008694</name>
</gene>
<keyword evidence="6 10" id="KW-0067">ATP-binding</keyword>
<keyword evidence="4 10" id="KW-0547">Nucleotide-binding</keyword>
<dbReference type="InterPro" id="IPR000719">
    <property type="entry name" value="Prot_kinase_dom"/>
</dbReference>
<dbReference type="Gene3D" id="3.30.200.20">
    <property type="entry name" value="Phosphorylase Kinase, domain 1"/>
    <property type="match status" value="1"/>
</dbReference>
<dbReference type="GO" id="GO:1990625">
    <property type="term" value="P:negative regulation of cytoplasmic translational initiation in response to stress"/>
    <property type="evidence" value="ECO:0007669"/>
    <property type="project" value="TreeGrafter"/>
</dbReference>
<dbReference type="CDD" id="cd14046">
    <property type="entry name" value="STKc_EIF2AK4_GCN2_rpt2"/>
    <property type="match status" value="1"/>
</dbReference>
<dbReference type="FunFam" id="3.10.110.10:FF:000050">
    <property type="entry name" value="eIF-2-alpha kinase GCN2"/>
    <property type="match status" value="1"/>
</dbReference>
<accession>A0A482WIH8</accession>
<dbReference type="SUPFAM" id="SSF55681">
    <property type="entry name" value="Class II aaRS and biotin synthetases"/>
    <property type="match status" value="1"/>
</dbReference>
<dbReference type="SMART" id="SM00591">
    <property type="entry name" value="RWD"/>
    <property type="match status" value="1"/>
</dbReference>
<evidence type="ECO:0000313" key="14">
    <source>
        <dbReference type="EMBL" id="RZF32981.1"/>
    </source>
</evidence>
<dbReference type="Gene3D" id="3.40.50.800">
    <property type="entry name" value="Anticodon-binding domain"/>
    <property type="match status" value="1"/>
</dbReference>
<dbReference type="PANTHER" id="PTHR11042:SF136">
    <property type="entry name" value="EIF-2-ALPHA KINASE GCN2"/>
    <property type="match status" value="1"/>
</dbReference>
<dbReference type="InterPro" id="IPR008271">
    <property type="entry name" value="Ser/Thr_kinase_AS"/>
</dbReference>
<dbReference type="Proteomes" id="UP000291343">
    <property type="component" value="Unassembled WGS sequence"/>
</dbReference>
<dbReference type="EC" id="2.7.11.1" evidence="1"/>
<dbReference type="SUPFAM" id="SSF56112">
    <property type="entry name" value="Protein kinase-like (PK-like)"/>
    <property type="match status" value="1"/>
</dbReference>
<feature type="domain" description="Protein kinase" evidence="12">
    <location>
        <begin position="261"/>
        <end position="663"/>
    </location>
</feature>
<dbReference type="SMR" id="A0A482WIH8"/>
<feature type="region of interest" description="Disordered" evidence="11">
    <location>
        <begin position="1169"/>
        <end position="1195"/>
    </location>
</feature>
<dbReference type="EMBL" id="QKKF02035404">
    <property type="protein sequence ID" value="RZF32981.1"/>
    <property type="molecule type" value="Genomic_DNA"/>
</dbReference>
<organism evidence="14 15">
    <name type="scientific">Laodelphax striatellus</name>
    <name type="common">Small brown planthopper</name>
    <name type="synonym">Delphax striatella</name>
    <dbReference type="NCBI Taxonomy" id="195883"/>
    <lineage>
        <taxon>Eukaryota</taxon>
        <taxon>Metazoa</taxon>
        <taxon>Ecdysozoa</taxon>
        <taxon>Arthropoda</taxon>
        <taxon>Hexapoda</taxon>
        <taxon>Insecta</taxon>
        <taxon>Pterygota</taxon>
        <taxon>Neoptera</taxon>
        <taxon>Paraneoptera</taxon>
        <taxon>Hemiptera</taxon>
        <taxon>Auchenorrhyncha</taxon>
        <taxon>Fulgoroidea</taxon>
        <taxon>Delphacidae</taxon>
        <taxon>Criomorphinae</taxon>
        <taxon>Laodelphax</taxon>
    </lineage>
</organism>
<dbReference type="Gene3D" id="1.10.510.10">
    <property type="entry name" value="Transferase(Phosphotransferase) domain 1"/>
    <property type="match status" value="1"/>
</dbReference>
<dbReference type="InterPro" id="IPR006575">
    <property type="entry name" value="RWD_dom"/>
</dbReference>
<evidence type="ECO:0000256" key="7">
    <source>
        <dbReference type="ARBA" id="ARBA00037982"/>
    </source>
</evidence>
<feature type="compositionally biased region" description="Basic and acidic residues" evidence="11">
    <location>
        <begin position="218"/>
        <end position="237"/>
    </location>
</feature>
<dbReference type="GO" id="GO:0007165">
    <property type="term" value="P:signal transduction"/>
    <property type="evidence" value="ECO:0007669"/>
    <property type="project" value="UniProtKB-ARBA"/>
</dbReference>
<evidence type="ECO:0000259" key="12">
    <source>
        <dbReference type="PROSITE" id="PS50011"/>
    </source>
</evidence>
<evidence type="ECO:0000256" key="1">
    <source>
        <dbReference type="ARBA" id="ARBA00012513"/>
    </source>
</evidence>
<keyword evidence="2" id="KW-0723">Serine/threonine-protein kinase</keyword>
<comment type="catalytic activity">
    <reaction evidence="8">
        <text>L-threonyl-[protein] + ATP = O-phospho-L-threonyl-[protein] + ADP + H(+)</text>
        <dbReference type="Rhea" id="RHEA:46608"/>
        <dbReference type="Rhea" id="RHEA-COMP:11060"/>
        <dbReference type="Rhea" id="RHEA-COMP:11605"/>
        <dbReference type="ChEBI" id="CHEBI:15378"/>
        <dbReference type="ChEBI" id="CHEBI:30013"/>
        <dbReference type="ChEBI" id="CHEBI:30616"/>
        <dbReference type="ChEBI" id="CHEBI:61977"/>
        <dbReference type="ChEBI" id="CHEBI:456216"/>
        <dbReference type="EC" id="2.7.11.1"/>
    </reaction>
</comment>
<dbReference type="InterPro" id="IPR016135">
    <property type="entry name" value="UBQ-conjugating_enzyme/RWD"/>
</dbReference>
<dbReference type="InterPro" id="IPR050339">
    <property type="entry name" value="CC_SR_Kinase"/>
</dbReference>
<name>A0A482WIH8_LAOST</name>
<sequence length="1316" mass="147134">MAETAQERQENELEALKAIFGAQLISTNECRKKGGGGDWSPLECVLSLGPQQGSCGPQESHAFINIRIVCSADYPEKAPQLFVQESKGLSTVQISKLQDDLKQLTEENRGEVVIYEVAHYIMTYLHRYSRPGFESFYDEMLARKRLQQQREADRRRAVENKKRQEMIQEIQSKQEAMRLENTKRRKNSFIESDSEDESQSPRCKSESPTKKTTQVTAETKKTRETKVKEEPIEKESDSKDEEDFCPWTFTSKGNSRIESEFQVLKWLGEGAFGDVIKARNKLDGCLYAIKRIKLSSTTNVLYRKITREVKLLSRLNHENVVRYFNSWIESASDSTESLRECSPKSEESKMVEMLPKKELTLEWSVGNEGDADASSDDSSDDECWITFMPGVDDSSSSITDKSKSSGREEQPSNGNEMNDGRETENGETREKTDETTTTTNVTPLHFMYIQMEFCEKSTLRNAIDEGLYLEETRVWRLLREIVEGLSHIHGQGIIHRDLKPVNIFIDCDDHVKIGDFGLATSNIFHSALKPPGEQGLLVGLATKTPAISSSTNMGTALTSHTGQVGTALYVAPELNTFGVKASYDQKVDIYSLGVIFFEMCYHPVSTAMERLKILTDLRQPDCIFPSDFLEDKNPEQAHVVRWLLNHDACRRPSSQELLQSPLIPPPQLEDAQLQEMVRHTLSNPQSRAYKHLIAACFSQELSPAQDVTFDMSGGGACRGGAHAAQIELVSEHVRAVLRQHGALYLPMPLLTPATVAAESSVVRLMSRWGGVLAAPYDLRQSFARHLAQNALVTRIKRYAIDRVYRERRVLGFHPRELYECAFDIVTPSSEPATLAAAEAELLFAAKQIVGTRSGSCFIRLNHMCLVRAVLLHCGIDYSSHEKVCSLLAKTKLQEGGSSSRASAESALIGSDLAEQTVAMLLSLLTKEDSYERLSAWLRPLVQKKAKSVCQQGLLHLKQLIEYIGLLGVEWSVVVSLGLIHDLRDYSGVVLQVVWDQRGKHGRTERCVIAAGGRYDSMIHKLRQSLELGLPPDGTQQHAAGISLSLDKLVSVLSSSVECGQKLEARRTVDVIVCAVGSTGESCAQRLKVLKELWAAGISCSSIDEAENNNDDIQSVCFEMGASFVVYLKDGGCRIRNLSKDLSRDKSQQDGWLSQSELVESLQRMMRASLSSSNSSSSLRDSQTRAESRSFSEPSQPPVNVHFDVIDKTFNSAARRRLEIQVLNSVNGMLQKLSGRARVEILVLSLESEAVRLLASLTNVDRAELDPSSAIKRFPRHKKYLERISERVQELTNTVRRSSAPVLVFYSIIDNSFQTVL</sequence>
<dbReference type="FunCoup" id="A0A482WIH8">
    <property type="interactions" value="1916"/>
</dbReference>
<dbReference type="PROSITE" id="PS50908">
    <property type="entry name" value="RWD"/>
    <property type="match status" value="1"/>
</dbReference>
<feature type="region of interest" description="Disordered" evidence="11">
    <location>
        <begin position="172"/>
        <end position="241"/>
    </location>
</feature>
<dbReference type="Pfam" id="PF00069">
    <property type="entry name" value="Pkinase"/>
    <property type="match status" value="2"/>
</dbReference>
<dbReference type="SUPFAM" id="SSF54495">
    <property type="entry name" value="UBC-like"/>
    <property type="match status" value="1"/>
</dbReference>
<dbReference type="InterPro" id="IPR024435">
    <property type="entry name" value="HisRS-related_dom"/>
</dbReference>
<feature type="compositionally biased region" description="Low complexity" evidence="11">
    <location>
        <begin position="1169"/>
        <end position="1178"/>
    </location>
</feature>
<evidence type="ECO:0000256" key="6">
    <source>
        <dbReference type="ARBA" id="ARBA00022840"/>
    </source>
</evidence>
<dbReference type="InParanoid" id="A0A482WIH8"/>
<evidence type="ECO:0000313" key="15">
    <source>
        <dbReference type="Proteomes" id="UP000291343"/>
    </source>
</evidence>
<dbReference type="Pfam" id="PF12745">
    <property type="entry name" value="HGTP_anticodon2"/>
    <property type="match status" value="1"/>
</dbReference>
<feature type="region of interest" description="Disordered" evidence="11">
    <location>
        <begin position="388"/>
        <end position="439"/>
    </location>
</feature>
<feature type="binding site" evidence="10">
    <location>
        <position position="290"/>
    </location>
    <ligand>
        <name>ATP</name>
        <dbReference type="ChEBI" id="CHEBI:30616"/>
    </ligand>
</feature>
<dbReference type="GO" id="GO:0005829">
    <property type="term" value="C:cytosol"/>
    <property type="evidence" value="ECO:0007669"/>
    <property type="project" value="TreeGrafter"/>
</dbReference>
<keyword evidence="5" id="KW-0418">Kinase</keyword>
<evidence type="ECO:0000256" key="5">
    <source>
        <dbReference type="ARBA" id="ARBA00022777"/>
    </source>
</evidence>
<dbReference type="OrthoDB" id="6616939at2759"/>
<protein>
    <recommendedName>
        <fullName evidence="1">non-specific serine/threonine protein kinase</fullName>
        <ecNumber evidence="1">2.7.11.1</ecNumber>
    </recommendedName>
</protein>
<dbReference type="PANTHER" id="PTHR11042">
    <property type="entry name" value="EUKARYOTIC TRANSLATION INITIATION FACTOR 2-ALPHA KINASE EIF2-ALPHA KINASE -RELATED"/>
    <property type="match status" value="1"/>
</dbReference>
<evidence type="ECO:0000256" key="10">
    <source>
        <dbReference type="PROSITE-ProRule" id="PRU10141"/>
    </source>
</evidence>
<evidence type="ECO:0000259" key="13">
    <source>
        <dbReference type="PROSITE" id="PS50908"/>
    </source>
</evidence>
<keyword evidence="3" id="KW-0808">Transferase</keyword>
<evidence type="ECO:0000256" key="4">
    <source>
        <dbReference type="ARBA" id="ARBA00022741"/>
    </source>
</evidence>
<comment type="caution">
    <text evidence="14">The sequence shown here is derived from an EMBL/GenBank/DDBJ whole genome shotgun (WGS) entry which is preliminary data.</text>
</comment>
<dbReference type="Pfam" id="PF05773">
    <property type="entry name" value="RWD"/>
    <property type="match status" value="1"/>
</dbReference>
<evidence type="ECO:0000256" key="11">
    <source>
        <dbReference type="SAM" id="MobiDB-lite"/>
    </source>
</evidence>
<reference evidence="14 15" key="1">
    <citation type="journal article" date="2017" name="Gigascience">
        <title>Genome sequence of the small brown planthopper, Laodelphax striatellus.</title>
        <authorList>
            <person name="Zhu J."/>
            <person name="Jiang F."/>
            <person name="Wang X."/>
            <person name="Yang P."/>
            <person name="Bao Y."/>
            <person name="Zhao W."/>
            <person name="Wang W."/>
            <person name="Lu H."/>
            <person name="Wang Q."/>
            <person name="Cui N."/>
            <person name="Li J."/>
            <person name="Chen X."/>
            <person name="Luo L."/>
            <person name="Yu J."/>
            <person name="Kang L."/>
            <person name="Cui F."/>
        </authorList>
    </citation>
    <scope>NUCLEOTIDE SEQUENCE [LARGE SCALE GENOMIC DNA]</scope>
    <source>
        <strain evidence="14">Lst14</strain>
    </source>
</reference>
<evidence type="ECO:0000256" key="3">
    <source>
        <dbReference type="ARBA" id="ARBA00022679"/>
    </source>
</evidence>